<reference evidence="1 2" key="1">
    <citation type="submission" date="2017-09" db="EMBL/GenBank/DDBJ databases">
        <title>Genomics of the genus Arcobacter.</title>
        <authorList>
            <person name="Perez-Cataluna A."/>
            <person name="Figueras M.J."/>
            <person name="Salas-Masso N."/>
        </authorList>
    </citation>
    <scope>NUCLEOTIDE SEQUENCE [LARGE SCALE GENOMIC DNA]</scope>
    <source>
        <strain evidence="1 2">CECT 7834</strain>
    </source>
</reference>
<protein>
    <submittedName>
        <fullName evidence="1">Uncharacterized protein</fullName>
    </submittedName>
</protein>
<dbReference type="InterPro" id="IPR010982">
    <property type="entry name" value="Lambda_DNA-bd_dom_sf"/>
</dbReference>
<dbReference type="EMBL" id="NXII01000010">
    <property type="protein sequence ID" value="RXI40468.1"/>
    <property type="molecule type" value="Genomic_DNA"/>
</dbReference>
<gene>
    <name evidence="1" type="ORF">CP963_08745</name>
</gene>
<dbReference type="Proteomes" id="UP000290378">
    <property type="component" value="Unassembled WGS sequence"/>
</dbReference>
<dbReference type="SUPFAM" id="SSF47413">
    <property type="entry name" value="lambda repressor-like DNA-binding domains"/>
    <property type="match status" value="1"/>
</dbReference>
<dbReference type="Gene3D" id="1.10.260.40">
    <property type="entry name" value="lambda repressor-like DNA-binding domains"/>
    <property type="match status" value="1"/>
</dbReference>
<accession>A0A6M8NKS1</accession>
<proteinExistence type="predicted"/>
<evidence type="ECO:0000313" key="2">
    <source>
        <dbReference type="Proteomes" id="UP000290378"/>
    </source>
</evidence>
<comment type="caution">
    <text evidence="1">The sequence shown here is derived from an EMBL/GenBank/DDBJ whole genome shotgun (WGS) entry which is preliminary data.</text>
</comment>
<name>A0A6M8NKS1_9BACT</name>
<keyword evidence="2" id="KW-1185">Reference proteome</keyword>
<dbReference type="RefSeq" id="WP_129013792.1">
    <property type="nucleotide sequence ID" value="NZ_CBCSEI010000010.1"/>
</dbReference>
<dbReference type="GO" id="GO:0003677">
    <property type="term" value="F:DNA binding"/>
    <property type="evidence" value="ECO:0007669"/>
    <property type="project" value="InterPro"/>
</dbReference>
<organism evidence="1 2">
    <name type="scientific">Arcobacter cloacae</name>
    <dbReference type="NCBI Taxonomy" id="1054034"/>
    <lineage>
        <taxon>Bacteria</taxon>
        <taxon>Pseudomonadati</taxon>
        <taxon>Campylobacterota</taxon>
        <taxon>Epsilonproteobacteria</taxon>
        <taxon>Campylobacterales</taxon>
        <taxon>Arcobacteraceae</taxon>
        <taxon>Arcobacter</taxon>
    </lineage>
</organism>
<dbReference type="InterPro" id="IPR001387">
    <property type="entry name" value="Cro/C1-type_HTH"/>
</dbReference>
<evidence type="ECO:0000313" key="1">
    <source>
        <dbReference type="EMBL" id="RXI40468.1"/>
    </source>
</evidence>
<dbReference type="AlphaFoldDB" id="A0A6M8NKS1"/>
<dbReference type="PROSITE" id="PS50943">
    <property type="entry name" value="HTH_CROC1"/>
    <property type="match status" value="1"/>
</dbReference>
<sequence length="100" mass="11763">MIEFMTTYDIMEKFVDVIEKQRVRKNMTQADLYKASGMSSKAYANFISSKSTKFENIVNIMIALDMTSKLENLITIEKYTSINEIRNEKKHKEKKRVRKG</sequence>